<reference evidence="1 2" key="1">
    <citation type="journal article" date="2010" name="Genome Biol. Evol.">
        <title>The sequence of a 1.8-mb bacterial linear plasmid reveals a rich evolutionary reservoir of secondary metabolic pathways.</title>
        <authorList>
            <person name="Medema M.H."/>
            <person name="Trefzer A."/>
            <person name="Kovalchuk A."/>
            <person name="van den Berg M."/>
            <person name="Mueller U."/>
            <person name="Heijne W."/>
            <person name="Wu L."/>
            <person name="Alam M.T."/>
            <person name="Ronning C.M."/>
            <person name="Nierman W.C."/>
            <person name="Bovenberg R.A.L."/>
            <person name="Breitling R."/>
            <person name="Takano E."/>
        </authorList>
    </citation>
    <scope>NUCLEOTIDE SEQUENCE [LARGE SCALE GENOMIC DNA]</scope>
    <source>
        <strain evidence="2">ATCC 27064 / DSM 738 / JCM 4710 / NBRC 13307 / NCIMB 12785 / NRRL 3585 / VKM Ac-602</strain>
        <plasmid evidence="1">pSCL4</plasmid>
    </source>
</reference>
<dbReference type="OrthoDB" id="4180074at2"/>
<evidence type="ECO:0000313" key="2">
    <source>
        <dbReference type="Proteomes" id="UP000002357"/>
    </source>
</evidence>
<sequence>MPPIFRAEFVRVAAAWDRAIDAGLMADGAETKYHFAPDVGVLSVAEGRSGQVLVNGERLTPSVAERLREQMPLLAPMVTFYENNQLAGRGLAGAPEDGVMPLAPPRGPDPMPALDEEALAEAQAATAVLVRQDKVAEPVGAMVIPAPRGGVLFAVGGRDGELYVNGQALTRQWTDELRTQVPELSTDLDRLQAMRAEWLGSPPQDRTLALAGACTDPNCHTPH</sequence>
<proteinExistence type="predicted"/>
<organism evidence="1 2">
    <name type="scientific">Streptomyces clavuligerus</name>
    <dbReference type="NCBI Taxonomy" id="1901"/>
    <lineage>
        <taxon>Bacteria</taxon>
        <taxon>Bacillati</taxon>
        <taxon>Actinomycetota</taxon>
        <taxon>Actinomycetes</taxon>
        <taxon>Kitasatosporales</taxon>
        <taxon>Streptomycetaceae</taxon>
        <taxon>Streptomyces</taxon>
    </lineage>
</organism>
<accession>B5GMK4</accession>
<geneLocation type="plasmid" evidence="1 2">
    <name>pSCL4</name>
</geneLocation>
<dbReference type="Proteomes" id="UP000002357">
    <property type="component" value="Plasmid pSCL4"/>
</dbReference>
<keyword evidence="1" id="KW-0614">Plasmid</keyword>
<dbReference type="RefSeq" id="WP_003952961.1">
    <property type="nucleotide sequence ID" value="NZ_CM000914.1"/>
</dbReference>
<protein>
    <submittedName>
        <fullName evidence="1">Uncharacterized protein</fullName>
    </submittedName>
</protein>
<name>B5GMK4_STRCL</name>
<dbReference type="KEGG" id="sclf:BB341_29220"/>
<dbReference type="eggNOG" id="ENOG5031FED">
    <property type="taxonomic scope" value="Bacteria"/>
</dbReference>
<evidence type="ECO:0000313" key="1">
    <source>
        <dbReference type="EMBL" id="EFG04509.2"/>
    </source>
</evidence>
<gene>
    <name evidence="1" type="ORF">SCLAV_p1023</name>
</gene>
<dbReference type="AlphaFoldDB" id="B5GMK4"/>
<dbReference type="EMBL" id="CM000914">
    <property type="protein sequence ID" value="EFG04509.2"/>
    <property type="molecule type" value="Genomic_DNA"/>
</dbReference>
<keyword evidence="2" id="KW-1185">Reference proteome</keyword>
<dbReference type="GeneID" id="93734109"/>